<feature type="region of interest" description="Disordered" evidence="2">
    <location>
        <begin position="652"/>
        <end position="671"/>
    </location>
</feature>
<feature type="compositionally biased region" description="Basic and acidic residues" evidence="2">
    <location>
        <begin position="283"/>
        <end position="301"/>
    </location>
</feature>
<dbReference type="InterPro" id="IPR010734">
    <property type="entry name" value="Copine_C"/>
</dbReference>
<reference evidence="4 5" key="1">
    <citation type="submission" date="2021-05" db="EMBL/GenBank/DDBJ databases">
        <title>Genome Assembly of Synthetic Allotetraploid Brassica napus Reveals Homoeologous Exchanges between Subgenomes.</title>
        <authorList>
            <person name="Davis J.T."/>
        </authorList>
    </citation>
    <scope>NUCLEOTIDE SEQUENCE [LARGE SCALE GENOMIC DNA]</scope>
    <source>
        <strain evidence="5">cv. Da-Ae</strain>
        <tissue evidence="4">Seedling</tissue>
    </source>
</reference>
<evidence type="ECO:0000256" key="2">
    <source>
        <dbReference type="SAM" id="MobiDB-lite"/>
    </source>
</evidence>
<dbReference type="InterPro" id="IPR045317">
    <property type="entry name" value="RING-HC_RGLG1/2"/>
</dbReference>
<dbReference type="Gene3D" id="3.30.40.10">
    <property type="entry name" value="Zinc/RING finger domain, C3HC4 (zinc finger)"/>
    <property type="match status" value="1"/>
</dbReference>
<dbReference type="Pfam" id="PF13920">
    <property type="entry name" value="zf-C3HC4_3"/>
    <property type="match status" value="1"/>
</dbReference>
<dbReference type="Proteomes" id="UP000824890">
    <property type="component" value="Unassembled WGS sequence"/>
</dbReference>
<feature type="compositionally biased region" description="Acidic residues" evidence="2">
    <location>
        <begin position="252"/>
        <end position="272"/>
    </location>
</feature>
<proteinExistence type="predicted"/>
<feature type="compositionally biased region" description="Basic and acidic residues" evidence="2">
    <location>
        <begin position="199"/>
        <end position="210"/>
    </location>
</feature>
<evidence type="ECO:0000313" key="5">
    <source>
        <dbReference type="Proteomes" id="UP000824890"/>
    </source>
</evidence>
<feature type="non-terminal residue" evidence="4">
    <location>
        <position position="1"/>
    </location>
</feature>
<keyword evidence="1" id="KW-0479">Metal-binding</keyword>
<dbReference type="InterPro" id="IPR008833">
    <property type="entry name" value="Surf2"/>
</dbReference>
<name>A0ABQ8E5I8_BRANA</name>
<dbReference type="SUPFAM" id="SSF57850">
    <property type="entry name" value="RING/U-box"/>
    <property type="match status" value="1"/>
</dbReference>
<sequence>PYKQNDTQLFLETVKRQVVCLIQTTSQWNTNRDTSMAATEEDMTPTTATATKEGANLLGKPKYKKLENGRFRCVQTGHELLEKDKKVYSESKRCRLGLIDHALSHSKPPLNLFEQDPTSRSKLLCKLTGDTVNKTEEHIWKHLNGRRFLNKLEEKEREKECGSVPEEGGEAVAKEDGVKEGKKKNKKKKKKDKKKKKKKELDEKEERSGEDVTDGVENENGEEGEEKELDFWMPPDGERWDFDDGGDRWGSDSEEEEEEPIGEIDEDGEASLDDCIIGEVDEDGKNSLDETPESKKRKPEELSSSSLPSSKKKKNKKNKKVKTTALMGTGNSKEKWRQRSSSSCRSSSSPWASHQSYPQYPPPPSYAPPPEFAQPPSPSYTTQPYSQPPPSQSYGNDKKRLERKYSKISDDYSSLDQVTKALAHAGLESSNLIVGIDFTKSNEWTGARSFNRKSLHFIGNTPNPYEQAIAIIGRTLAAFDEDNLIPCYGFGDASTHDQDVFSFNPEERFCNGFEEVLGRYKEIVPQLKLAGSKLPLSIVLVGVGDGPWDMMREFDDNIPARAFDNFQFVNFTEIMAKKKAQSLKETEFALSALMEIPQQYKATLELSLLGRRNGKIAERFPLPPPMQGGASSYNKPNANRVPSFKPSVPSYPSESYTVRSSPAPPATTSASDNQICPICLSNPKDMAFGCGHQTCCECGPDLQVCPICRAPIQTRIKLY</sequence>
<keyword evidence="1" id="KW-0863">Zinc-finger</keyword>
<dbReference type="InterPro" id="IPR052079">
    <property type="entry name" value="E3_ligase/Copine_domain"/>
</dbReference>
<dbReference type="PANTHER" id="PTHR45751">
    <property type="entry name" value="COPINE FAMILY PROTEIN 1"/>
    <property type="match status" value="1"/>
</dbReference>
<keyword evidence="5" id="KW-1185">Reference proteome</keyword>
<evidence type="ECO:0000256" key="1">
    <source>
        <dbReference type="PROSITE-ProRule" id="PRU00175"/>
    </source>
</evidence>
<feature type="domain" description="RING-type" evidence="3">
    <location>
        <begin position="676"/>
        <end position="709"/>
    </location>
</feature>
<evidence type="ECO:0000259" key="3">
    <source>
        <dbReference type="PROSITE" id="PS50089"/>
    </source>
</evidence>
<feature type="compositionally biased region" description="Basic residues" evidence="2">
    <location>
        <begin position="181"/>
        <end position="198"/>
    </location>
</feature>
<comment type="caution">
    <text evidence="4">The sequence shown here is derived from an EMBL/GenBank/DDBJ whole genome shotgun (WGS) entry which is preliminary data.</text>
</comment>
<dbReference type="CDD" id="cd16729">
    <property type="entry name" value="RING-HC_RGLG_plant"/>
    <property type="match status" value="1"/>
</dbReference>
<dbReference type="PANTHER" id="PTHR45751:SF29">
    <property type="entry name" value="E3 UBIQUITIN-PROTEIN LIGASE RGLG2"/>
    <property type="match status" value="1"/>
</dbReference>
<feature type="compositionally biased region" description="Acidic residues" evidence="2">
    <location>
        <begin position="211"/>
        <end position="228"/>
    </location>
</feature>
<dbReference type="Pfam" id="PF07002">
    <property type="entry name" value="Copine"/>
    <property type="match status" value="2"/>
</dbReference>
<protein>
    <recommendedName>
        <fullName evidence="3">RING-type domain-containing protein</fullName>
    </recommendedName>
</protein>
<keyword evidence="1" id="KW-0862">Zinc</keyword>
<accession>A0ABQ8E5I8</accession>
<feature type="compositionally biased region" description="Basic and acidic residues" evidence="2">
    <location>
        <begin position="236"/>
        <end position="251"/>
    </location>
</feature>
<evidence type="ECO:0000313" key="4">
    <source>
        <dbReference type="EMBL" id="KAH0936896.1"/>
    </source>
</evidence>
<feature type="compositionally biased region" description="Pro residues" evidence="2">
    <location>
        <begin position="359"/>
        <end position="378"/>
    </location>
</feature>
<feature type="compositionally biased region" description="Low complexity" evidence="2">
    <location>
        <begin position="339"/>
        <end position="358"/>
    </location>
</feature>
<feature type="region of interest" description="Disordered" evidence="2">
    <location>
        <begin position="156"/>
        <end position="399"/>
    </location>
</feature>
<dbReference type="InterPro" id="IPR013083">
    <property type="entry name" value="Znf_RING/FYVE/PHD"/>
</dbReference>
<organism evidence="4 5">
    <name type="scientific">Brassica napus</name>
    <name type="common">Rape</name>
    <dbReference type="NCBI Taxonomy" id="3708"/>
    <lineage>
        <taxon>Eukaryota</taxon>
        <taxon>Viridiplantae</taxon>
        <taxon>Streptophyta</taxon>
        <taxon>Embryophyta</taxon>
        <taxon>Tracheophyta</taxon>
        <taxon>Spermatophyta</taxon>
        <taxon>Magnoliopsida</taxon>
        <taxon>eudicotyledons</taxon>
        <taxon>Gunneridae</taxon>
        <taxon>Pentapetalae</taxon>
        <taxon>rosids</taxon>
        <taxon>malvids</taxon>
        <taxon>Brassicales</taxon>
        <taxon>Brassicaceae</taxon>
        <taxon>Brassiceae</taxon>
        <taxon>Brassica</taxon>
    </lineage>
</organism>
<gene>
    <name evidence="4" type="ORF">HID58_004357</name>
</gene>
<dbReference type="PROSITE" id="PS50089">
    <property type="entry name" value="ZF_RING_2"/>
    <property type="match status" value="1"/>
</dbReference>
<dbReference type="InterPro" id="IPR001841">
    <property type="entry name" value="Znf_RING"/>
</dbReference>
<dbReference type="Pfam" id="PF05477">
    <property type="entry name" value="SURF2"/>
    <property type="match status" value="1"/>
</dbReference>
<feature type="compositionally biased region" description="Basic residues" evidence="2">
    <location>
        <begin position="310"/>
        <end position="322"/>
    </location>
</feature>
<dbReference type="EMBL" id="JAGKQM010000002">
    <property type="protein sequence ID" value="KAH0936896.1"/>
    <property type="molecule type" value="Genomic_DNA"/>
</dbReference>